<dbReference type="RefSeq" id="WP_041966784.1">
    <property type="nucleotide sequence ID" value="NZ_BASE01000073.1"/>
</dbReference>
<reference evidence="2 3" key="1">
    <citation type="submission" date="2013-06" db="EMBL/GenBank/DDBJ databases">
        <title>Whole genome shotgun sequence of Bacillus selenatarsenatis SF-1.</title>
        <authorList>
            <person name="Kuroda M."/>
            <person name="Sei K."/>
            <person name="Yamashita M."/>
            <person name="Ike M."/>
        </authorList>
    </citation>
    <scope>NUCLEOTIDE SEQUENCE [LARGE SCALE GENOMIC DNA]</scope>
    <source>
        <strain evidence="2 3">SF-1</strain>
    </source>
</reference>
<name>A0A0A8X737_MESS1</name>
<evidence type="ECO:0000313" key="2">
    <source>
        <dbReference type="EMBL" id="GAM15099.1"/>
    </source>
</evidence>
<proteinExistence type="predicted"/>
<sequence>MIKKGLLLIVCCIPIITACNDTETVNQLESEKETLTQDLTENKMEIDRLNEKISELEKQLETNEQERELFSQLSNLSRDFVKAHTTGDKETLQSLLSEELMLEERDNKLFVKNNDNVDWMLYSADDHKLDDWVIQGFHYDSENNTYTVYIREFLKDTNGEPVSPQHS</sequence>
<keyword evidence="3" id="KW-1185">Reference proteome</keyword>
<evidence type="ECO:0008006" key="4">
    <source>
        <dbReference type="Google" id="ProtNLM"/>
    </source>
</evidence>
<dbReference type="PROSITE" id="PS51257">
    <property type="entry name" value="PROKAR_LIPOPROTEIN"/>
    <property type="match status" value="1"/>
</dbReference>
<feature type="coiled-coil region" evidence="1">
    <location>
        <begin position="25"/>
        <end position="73"/>
    </location>
</feature>
<organism evidence="2 3">
    <name type="scientific">Mesobacillus selenatarsenatis (strain DSM 18680 / JCM 14380 / FERM P-15431 / SF-1)</name>
    <dbReference type="NCBI Taxonomy" id="1321606"/>
    <lineage>
        <taxon>Bacteria</taxon>
        <taxon>Bacillati</taxon>
        <taxon>Bacillota</taxon>
        <taxon>Bacilli</taxon>
        <taxon>Bacillales</taxon>
        <taxon>Bacillaceae</taxon>
        <taxon>Mesobacillus</taxon>
    </lineage>
</organism>
<keyword evidence="1" id="KW-0175">Coiled coil</keyword>
<comment type="caution">
    <text evidence="2">The sequence shown here is derived from an EMBL/GenBank/DDBJ whole genome shotgun (WGS) entry which is preliminary data.</text>
</comment>
<dbReference type="AlphaFoldDB" id="A0A0A8X737"/>
<evidence type="ECO:0000256" key="1">
    <source>
        <dbReference type="SAM" id="Coils"/>
    </source>
</evidence>
<accession>A0A0A8X737</accession>
<gene>
    <name evidence="2" type="ORF">SAMD00020551_3255</name>
</gene>
<evidence type="ECO:0000313" key="3">
    <source>
        <dbReference type="Proteomes" id="UP000031014"/>
    </source>
</evidence>
<dbReference type="OrthoDB" id="2878735at2"/>
<protein>
    <recommendedName>
        <fullName evidence="4">Lipoprotein</fullName>
    </recommendedName>
</protein>
<dbReference type="Proteomes" id="UP000031014">
    <property type="component" value="Unassembled WGS sequence"/>
</dbReference>
<dbReference type="EMBL" id="BASE01000073">
    <property type="protein sequence ID" value="GAM15099.1"/>
    <property type="molecule type" value="Genomic_DNA"/>
</dbReference>